<evidence type="ECO:0000313" key="2">
    <source>
        <dbReference type="Proteomes" id="UP001303373"/>
    </source>
</evidence>
<dbReference type="SUPFAM" id="SSF55961">
    <property type="entry name" value="Bet v1-like"/>
    <property type="match status" value="1"/>
</dbReference>
<proteinExistence type="predicted"/>
<dbReference type="InterPro" id="IPR023393">
    <property type="entry name" value="START-like_dom_sf"/>
</dbReference>
<organism evidence="1 2">
    <name type="scientific">Acrodontium crateriforme</name>
    <dbReference type="NCBI Taxonomy" id="150365"/>
    <lineage>
        <taxon>Eukaryota</taxon>
        <taxon>Fungi</taxon>
        <taxon>Dikarya</taxon>
        <taxon>Ascomycota</taxon>
        <taxon>Pezizomycotina</taxon>
        <taxon>Dothideomycetes</taxon>
        <taxon>Dothideomycetidae</taxon>
        <taxon>Mycosphaerellales</taxon>
        <taxon>Teratosphaeriaceae</taxon>
        <taxon>Acrodontium</taxon>
    </lineage>
</organism>
<dbReference type="EMBL" id="CP138581">
    <property type="protein sequence ID" value="WPG99039.1"/>
    <property type="molecule type" value="Genomic_DNA"/>
</dbReference>
<sequence>MILERSRATHSIPAGHGWTIYGSAKVKAPAKTVYSILRDPNSYPKWNVYTPEINTATETNDFQVGEQFMLHFREDRTSRLSTVTCELLALYDEDMMLCWRGLSFPSFVLCPEKVQKVTDTENGSCLYEVWETFTGPLGWVAKWTMGEKLSVMAEGMANGLKKYVEDN</sequence>
<keyword evidence="2" id="KW-1185">Reference proteome</keyword>
<gene>
    <name evidence="1" type="ORF">R9X50_00184400</name>
</gene>
<dbReference type="CDD" id="cd07822">
    <property type="entry name" value="SRPBCC_4"/>
    <property type="match status" value="1"/>
</dbReference>
<evidence type="ECO:0000313" key="1">
    <source>
        <dbReference type="EMBL" id="WPG99039.1"/>
    </source>
</evidence>
<dbReference type="Gene3D" id="3.30.530.20">
    <property type="match status" value="1"/>
</dbReference>
<reference evidence="1 2" key="1">
    <citation type="submission" date="2023-11" db="EMBL/GenBank/DDBJ databases">
        <title>An acidophilic fungus is an integral part of prey digestion in a carnivorous sundew plant.</title>
        <authorList>
            <person name="Tsai I.J."/>
        </authorList>
    </citation>
    <scope>NUCLEOTIDE SEQUENCE [LARGE SCALE GENOMIC DNA]</scope>
    <source>
        <strain evidence="1">169a</strain>
    </source>
</reference>
<dbReference type="PANTHER" id="PTHR36166:SF1">
    <property type="entry name" value="SRPBCC DOMAIN-CONTAINING PROTEIN"/>
    <property type="match status" value="1"/>
</dbReference>
<dbReference type="AlphaFoldDB" id="A0AAQ3R8I5"/>
<protein>
    <submittedName>
        <fullName evidence="1">Uncharacterized protein</fullName>
    </submittedName>
</protein>
<dbReference type="Proteomes" id="UP001303373">
    <property type="component" value="Chromosome 2"/>
</dbReference>
<dbReference type="Pfam" id="PF10604">
    <property type="entry name" value="Polyketide_cyc2"/>
    <property type="match status" value="1"/>
</dbReference>
<dbReference type="PANTHER" id="PTHR36166">
    <property type="entry name" value="CHROMOSOME 9, WHOLE GENOME SHOTGUN SEQUENCE"/>
    <property type="match status" value="1"/>
</dbReference>
<accession>A0AAQ3R8I5</accession>
<dbReference type="InterPro" id="IPR019587">
    <property type="entry name" value="Polyketide_cyclase/dehydratase"/>
</dbReference>
<name>A0AAQ3R8I5_9PEZI</name>